<feature type="region of interest" description="Disordered" evidence="1">
    <location>
        <begin position="1"/>
        <end position="24"/>
    </location>
</feature>
<dbReference type="SUPFAM" id="SSF47473">
    <property type="entry name" value="EF-hand"/>
    <property type="match status" value="1"/>
</dbReference>
<accession>A0A8J2SKQ1</accession>
<gene>
    <name evidence="2" type="ORF">PECAL_2P27110</name>
</gene>
<name>A0A8J2SKQ1_9STRA</name>
<comment type="caution">
    <text evidence="2">The sequence shown here is derived from an EMBL/GenBank/DDBJ whole genome shotgun (WGS) entry which is preliminary data.</text>
</comment>
<feature type="compositionally biased region" description="Pro residues" evidence="1">
    <location>
        <begin position="271"/>
        <end position="286"/>
    </location>
</feature>
<proteinExistence type="predicted"/>
<evidence type="ECO:0000256" key="1">
    <source>
        <dbReference type="SAM" id="MobiDB-lite"/>
    </source>
</evidence>
<feature type="region of interest" description="Disordered" evidence="1">
    <location>
        <begin position="109"/>
        <end position="133"/>
    </location>
</feature>
<feature type="region of interest" description="Disordered" evidence="1">
    <location>
        <begin position="624"/>
        <end position="690"/>
    </location>
</feature>
<evidence type="ECO:0008006" key="4">
    <source>
        <dbReference type="Google" id="ProtNLM"/>
    </source>
</evidence>
<dbReference type="AlphaFoldDB" id="A0A8J2SKQ1"/>
<dbReference type="InterPro" id="IPR011992">
    <property type="entry name" value="EF-hand-dom_pair"/>
</dbReference>
<dbReference type="EMBL" id="CAKKNE010000002">
    <property type="protein sequence ID" value="CAH0369584.1"/>
    <property type="molecule type" value="Genomic_DNA"/>
</dbReference>
<dbReference type="Proteomes" id="UP000789595">
    <property type="component" value="Unassembled WGS sequence"/>
</dbReference>
<feature type="region of interest" description="Disordered" evidence="1">
    <location>
        <begin position="269"/>
        <end position="309"/>
    </location>
</feature>
<evidence type="ECO:0000313" key="3">
    <source>
        <dbReference type="Proteomes" id="UP000789595"/>
    </source>
</evidence>
<organism evidence="2 3">
    <name type="scientific">Pelagomonas calceolata</name>
    <dbReference type="NCBI Taxonomy" id="35677"/>
    <lineage>
        <taxon>Eukaryota</taxon>
        <taxon>Sar</taxon>
        <taxon>Stramenopiles</taxon>
        <taxon>Ochrophyta</taxon>
        <taxon>Pelagophyceae</taxon>
        <taxon>Pelagomonadales</taxon>
        <taxon>Pelagomonadaceae</taxon>
        <taxon>Pelagomonas</taxon>
    </lineage>
</organism>
<evidence type="ECO:0000313" key="2">
    <source>
        <dbReference type="EMBL" id="CAH0369584.1"/>
    </source>
</evidence>
<protein>
    <recommendedName>
        <fullName evidence="4">EF-hand domain-containing protein</fullName>
    </recommendedName>
</protein>
<keyword evidence="3" id="KW-1185">Reference proteome</keyword>
<feature type="compositionally biased region" description="Pro residues" evidence="1">
    <location>
        <begin position="663"/>
        <end position="672"/>
    </location>
</feature>
<reference evidence="2" key="1">
    <citation type="submission" date="2021-11" db="EMBL/GenBank/DDBJ databases">
        <authorList>
            <consortium name="Genoscope - CEA"/>
            <person name="William W."/>
        </authorList>
    </citation>
    <scope>NUCLEOTIDE SEQUENCE</scope>
</reference>
<sequence>MGRGGLRLGKQARAVPPTRKPRAADKVDRLIQEGLRRASRLADDAVGTRAKTRGTRKLWRPYDPGNKRVVTTQDARKALRSVGVDVSLEELKSVTGGGELVKYDALRRAPSPQKQRRGRTTQRTYGRRHAEDAERRLVSRMASSSEVAPLRVALRRRDMHRSGHLAPRDFVRAIQAHYGAETLEQDEANALCAEYGPSSQTEGVADAPGKNHTEDSDAVKATLHHNDERVSSQHFRATHAAVDYERFLDRIESQADSKNAVQAAQRAMITPAPPDHPPPVDEPPYARPDDHSAISLREPPSPSGPDVMETAAGRRAVREVARVLDDETVRERWLRDCKGPVETVDAARVMLQSCGARLTATEADAAVALGVIDGEFCGRRLARRCMAAADRVQPSRSDAPRSRAERHERLALERAAQAVARASGCLDARARREASERIARASGSSDLPVPSPKKVAFALRQHHVLSDADADALALAAAKRAQTVPLAEALHAVLFRGKDAAVSEADPKPQGPRAVLPLNADDAAPTTIISLARAPAASALTVRPEHRAAEANIAAALERLANAPCPTFFSRTEPCPRAIRKGFGQCRQRDSVIWCLDAPSVETYVEPLYPAGLDVSGQVRFNRGLGRKRRSRSEPPRRFSTTYGDMVAPPQPLDAPAGQVQALPPPPPARPPRPPRRRSKSCAPPKPIGVVLGLC</sequence>